<evidence type="ECO:0000313" key="2">
    <source>
        <dbReference type="Proteomes" id="UP000661918"/>
    </source>
</evidence>
<sequence length="136" mass="14396">MTVYHPAGSSSAALAAHPCFPQVLCLPEQHTLPGGELLLFRFGNGYGAAVTRVDGRADRSEGACPADAGAEHWTFEFCVLDCTLTPPQPTVATPVAPQPLGEQTHAQVAELLAQIGRLPAHPTLERANTALQNLEF</sequence>
<gene>
    <name evidence="1" type="ORF">GCM10010841_30460</name>
</gene>
<dbReference type="EMBL" id="BMOM01000041">
    <property type="protein sequence ID" value="GGM20384.1"/>
    <property type="molecule type" value="Genomic_DNA"/>
</dbReference>
<organism evidence="1 2">
    <name type="scientific">Deinococcus aerophilus</name>
    <dbReference type="NCBI Taxonomy" id="522488"/>
    <lineage>
        <taxon>Bacteria</taxon>
        <taxon>Thermotogati</taxon>
        <taxon>Deinococcota</taxon>
        <taxon>Deinococci</taxon>
        <taxon>Deinococcales</taxon>
        <taxon>Deinococcaceae</taxon>
        <taxon>Deinococcus</taxon>
    </lineage>
</organism>
<comment type="caution">
    <text evidence="1">The sequence shown here is derived from an EMBL/GenBank/DDBJ whole genome shotgun (WGS) entry which is preliminary data.</text>
</comment>
<keyword evidence="2" id="KW-1185">Reference proteome</keyword>
<accession>A0ABQ2GYP7</accession>
<reference evidence="2" key="1">
    <citation type="journal article" date="2019" name="Int. J. Syst. Evol. Microbiol.">
        <title>The Global Catalogue of Microorganisms (GCM) 10K type strain sequencing project: providing services to taxonomists for standard genome sequencing and annotation.</title>
        <authorList>
            <consortium name="The Broad Institute Genomics Platform"/>
            <consortium name="The Broad Institute Genome Sequencing Center for Infectious Disease"/>
            <person name="Wu L."/>
            <person name="Ma J."/>
        </authorList>
    </citation>
    <scope>NUCLEOTIDE SEQUENCE [LARGE SCALE GENOMIC DNA]</scope>
    <source>
        <strain evidence="2">JCM 15443</strain>
    </source>
</reference>
<dbReference type="RefSeq" id="WP_188905209.1">
    <property type="nucleotide sequence ID" value="NZ_BMOM01000041.1"/>
</dbReference>
<protein>
    <submittedName>
        <fullName evidence="1">Uncharacterized protein</fullName>
    </submittedName>
</protein>
<evidence type="ECO:0000313" key="1">
    <source>
        <dbReference type="EMBL" id="GGM20384.1"/>
    </source>
</evidence>
<dbReference type="Proteomes" id="UP000661918">
    <property type="component" value="Unassembled WGS sequence"/>
</dbReference>
<name>A0ABQ2GYP7_9DEIO</name>
<proteinExistence type="predicted"/>